<dbReference type="PROSITE" id="PS50005">
    <property type="entry name" value="TPR"/>
    <property type="match status" value="1"/>
</dbReference>
<feature type="chain" id="PRO_5018012748" description="Tetratricopeptide repeat protein" evidence="2">
    <location>
        <begin position="20"/>
        <end position="520"/>
    </location>
</feature>
<evidence type="ECO:0000313" key="3">
    <source>
        <dbReference type="EMBL" id="RNI30891.1"/>
    </source>
</evidence>
<feature type="signal peptide" evidence="2">
    <location>
        <begin position="1"/>
        <end position="19"/>
    </location>
</feature>
<feature type="repeat" description="TPR" evidence="1">
    <location>
        <begin position="227"/>
        <end position="260"/>
    </location>
</feature>
<dbReference type="SMART" id="SM00028">
    <property type="entry name" value="TPR"/>
    <property type="match status" value="2"/>
</dbReference>
<keyword evidence="4" id="KW-1185">Reference proteome</keyword>
<dbReference type="InterPro" id="IPR011990">
    <property type="entry name" value="TPR-like_helical_dom_sf"/>
</dbReference>
<evidence type="ECO:0000256" key="1">
    <source>
        <dbReference type="PROSITE-ProRule" id="PRU00339"/>
    </source>
</evidence>
<name>A0A3M9MZB6_9BACT</name>
<organism evidence="3 4">
    <name type="scientific">Rufibacter immobilis</name>
    <dbReference type="NCBI Taxonomy" id="1348778"/>
    <lineage>
        <taxon>Bacteria</taxon>
        <taxon>Pseudomonadati</taxon>
        <taxon>Bacteroidota</taxon>
        <taxon>Cytophagia</taxon>
        <taxon>Cytophagales</taxon>
        <taxon>Hymenobacteraceae</taxon>
        <taxon>Rufibacter</taxon>
    </lineage>
</organism>
<comment type="caution">
    <text evidence="3">The sequence shown here is derived from an EMBL/GenBank/DDBJ whole genome shotgun (WGS) entry which is preliminary data.</text>
</comment>
<evidence type="ECO:0000313" key="4">
    <source>
        <dbReference type="Proteomes" id="UP000271010"/>
    </source>
</evidence>
<dbReference type="SUPFAM" id="SSF48452">
    <property type="entry name" value="TPR-like"/>
    <property type="match status" value="1"/>
</dbReference>
<dbReference type="AlphaFoldDB" id="A0A3M9MZB6"/>
<accession>A0A3M9MZB6</accession>
<dbReference type="Gene3D" id="1.25.40.10">
    <property type="entry name" value="Tetratricopeptide repeat domain"/>
    <property type="match status" value="1"/>
</dbReference>
<keyword evidence="2" id="KW-0732">Signal</keyword>
<dbReference type="Proteomes" id="UP000271010">
    <property type="component" value="Unassembled WGS sequence"/>
</dbReference>
<protein>
    <recommendedName>
        <fullName evidence="5">Tetratricopeptide repeat protein</fullName>
    </recommendedName>
</protein>
<evidence type="ECO:0000256" key="2">
    <source>
        <dbReference type="SAM" id="SignalP"/>
    </source>
</evidence>
<sequence length="520" mass="59906">MQKLLPFLLLVFFTVTVQAQKDTLRIKNITYASPFEQKYLGAVDTGDLNKLALLLVVNPAITETELENARQKMQQLYTALDLAKVRDKPLNKQVKMIFEMAHRNFLKKYENIASFDQIMKTGTYNCVSATALYVLVLEHYNIGYEIKQLPTHVYLVADPKGSHIMVETTDPAGGYFMPDPKFKKSYVEYLQKGKLVSEEDVRTKGVEGVFNEQFRADKNINFQQLVSLQYYNEGVKQYEEQAYEKASKAFQKAYRLYPNHETRYLLTSSLAQQLEGINYDKMEQIELLTNFYAMQPGDAFRDEFANDFKRLTQKHLLEKPDTAFYNKIYAAFKGTARDSVSMKDIGYVYHFHNGRVQAMNNQYPKAMEYLTKAYGFNPASAELTGVMKSVIYDQLNRNRFSEDLSKTVEQYQKNFSFLKGDQTFHNVCLLAYARAVQNAFSEDKRTEGKKMLLSLEALYKQNKGDITDRMMGELFLVACQSYYRAKSPAGMKEYAKKGLAYDPRNEHLKQVAAMPAGTKL</sequence>
<dbReference type="EMBL" id="RJJE01000007">
    <property type="protein sequence ID" value="RNI30891.1"/>
    <property type="molecule type" value="Genomic_DNA"/>
</dbReference>
<proteinExistence type="predicted"/>
<reference evidence="3 4" key="1">
    <citation type="submission" date="2018-11" db="EMBL/GenBank/DDBJ databases">
        <title>Rufibacter latericius sp. nov., isolated from water in Baiyang Lake.</title>
        <authorList>
            <person name="Yang Y."/>
        </authorList>
    </citation>
    <scope>NUCLEOTIDE SEQUENCE [LARGE SCALE GENOMIC DNA]</scope>
    <source>
        <strain evidence="3 4">MCC P1</strain>
    </source>
</reference>
<keyword evidence="1" id="KW-0802">TPR repeat</keyword>
<gene>
    <name evidence="3" type="ORF">EFA69_07240</name>
</gene>
<dbReference type="InterPro" id="IPR019734">
    <property type="entry name" value="TPR_rpt"/>
</dbReference>
<evidence type="ECO:0008006" key="5">
    <source>
        <dbReference type="Google" id="ProtNLM"/>
    </source>
</evidence>